<keyword evidence="3" id="KW-1185">Reference proteome</keyword>
<accession>A0A2S9Q8B5</accession>
<dbReference type="InterPro" id="IPR052712">
    <property type="entry name" value="Acid_resist_chaperone_HdeD"/>
</dbReference>
<feature type="transmembrane region" description="Helical" evidence="1">
    <location>
        <begin position="122"/>
        <end position="141"/>
    </location>
</feature>
<comment type="caution">
    <text evidence="2">The sequence shown here is derived from an EMBL/GenBank/DDBJ whole genome shotgun (WGS) entry which is preliminary data.</text>
</comment>
<keyword evidence="1" id="KW-0472">Membrane</keyword>
<feature type="transmembrane region" description="Helical" evidence="1">
    <location>
        <begin position="89"/>
        <end position="110"/>
    </location>
</feature>
<feature type="transmembrane region" description="Helical" evidence="1">
    <location>
        <begin position="147"/>
        <end position="171"/>
    </location>
</feature>
<dbReference type="InterPro" id="IPR005325">
    <property type="entry name" value="DUF308_memb"/>
</dbReference>
<keyword evidence="1" id="KW-0812">Transmembrane</keyword>
<proteinExistence type="predicted"/>
<gene>
    <name evidence="2" type="ORF">C5L14_21680</name>
</gene>
<dbReference type="AlphaFoldDB" id="A0A2S9Q8B5"/>
<dbReference type="EMBL" id="PUEJ01000008">
    <property type="protein sequence ID" value="PRH85592.1"/>
    <property type="molecule type" value="Genomic_DNA"/>
</dbReference>
<sequence length="179" mass="18933">MEVLQRSWPWFVILGVIAVIGGILALIHPGFASLVVVVWAAWAFIVLGVGQLVHAAVIRAWGGFLMTALMGILALLLGASLLLNPLAGVVSLTALLGAMFLVYGLAKVIVAFNIRSSANWTWLLLSGLISILLAVLIFSDFQQSASSLLGILLGVELLFYGFALLMTGMALRSRAGGSR</sequence>
<protein>
    <recommendedName>
        <fullName evidence="4">HdeD family acid-resistance protein</fullName>
    </recommendedName>
</protein>
<feature type="transmembrane region" description="Helical" evidence="1">
    <location>
        <begin position="7"/>
        <end position="27"/>
    </location>
</feature>
<dbReference type="PANTHER" id="PTHR34989:SF1">
    <property type="entry name" value="PROTEIN HDED"/>
    <property type="match status" value="1"/>
</dbReference>
<organism evidence="2 3">
    <name type="scientific">Labrys okinawensis</name>
    <dbReference type="NCBI Taxonomy" id="346911"/>
    <lineage>
        <taxon>Bacteria</taxon>
        <taxon>Pseudomonadati</taxon>
        <taxon>Pseudomonadota</taxon>
        <taxon>Alphaproteobacteria</taxon>
        <taxon>Hyphomicrobiales</taxon>
        <taxon>Xanthobacteraceae</taxon>
        <taxon>Labrys</taxon>
    </lineage>
</organism>
<feature type="transmembrane region" description="Helical" evidence="1">
    <location>
        <begin position="33"/>
        <end position="53"/>
    </location>
</feature>
<evidence type="ECO:0008006" key="4">
    <source>
        <dbReference type="Google" id="ProtNLM"/>
    </source>
</evidence>
<reference evidence="2 3" key="1">
    <citation type="submission" date="2018-02" db="EMBL/GenBank/DDBJ databases">
        <title>Whole genome sequencing of endophytic bacterium.</title>
        <authorList>
            <person name="Eedara R."/>
            <person name="Podile A.R."/>
        </authorList>
    </citation>
    <scope>NUCLEOTIDE SEQUENCE [LARGE SCALE GENOMIC DNA]</scope>
    <source>
        <strain evidence="2 3">RP1T</strain>
    </source>
</reference>
<keyword evidence="1" id="KW-1133">Transmembrane helix</keyword>
<dbReference type="RefSeq" id="WP_105864152.1">
    <property type="nucleotide sequence ID" value="NZ_PUEJ01000008.1"/>
</dbReference>
<evidence type="ECO:0000313" key="2">
    <source>
        <dbReference type="EMBL" id="PRH85592.1"/>
    </source>
</evidence>
<evidence type="ECO:0000256" key="1">
    <source>
        <dbReference type="SAM" id="Phobius"/>
    </source>
</evidence>
<feature type="transmembrane region" description="Helical" evidence="1">
    <location>
        <begin position="60"/>
        <end position="83"/>
    </location>
</feature>
<dbReference type="OrthoDB" id="8448388at2"/>
<dbReference type="Pfam" id="PF03729">
    <property type="entry name" value="DUF308"/>
    <property type="match status" value="1"/>
</dbReference>
<dbReference type="GO" id="GO:0005886">
    <property type="term" value="C:plasma membrane"/>
    <property type="evidence" value="ECO:0007669"/>
    <property type="project" value="TreeGrafter"/>
</dbReference>
<name>A0A2S9Q8B5_9HYPH</name>
<evidence type="ECO:0000313" key="3">
    <source>
        <dbReference type="Proteomes" id="UP000237682"/>
    </source>
</evidence>
<dbReference type="PANTHER" id="PTHR34989">
    <property type="entry name" value="PROTEIN HDED"/>
    <property type="match status" value="1"/>
</dbReference>
<dbReference type="Proteomes" id="UP000237682">
    <property type="component" value="Unassembled WGS sequence"/>
</dbReference>